<feature type="active site" description="Nucleophile; methyl group acceptor" evidence="9">
    <location>
        <position position="132"/>
    </location>
</feature>
<dbReference type="Proteomes" id="UP000317716">
    <property type="component" value="Unassembled WGS sequence"/>
</dbReference>
<comment type="catalytic activity">
    <reaction evidence="8 9">
        <text>a 6-O-methyl-2'-deoxyguanosine in DNA + L-cysteinyl-[protein] = S-methyl-L-cysteinyl-[protein] + a 2'-deoxyguanosine in DNA</text>
        <dbReference type="Rhea" id="RHEA:24000"/>
        <dbReference type="Rhea" id="RHEA-COMP:10131"/>
        <dbReference type="Rhea" id="RHEA-COMP:10132"/>
        <dbReference type="Rhea" id="RHEA-COMP:11367"/>
        <dbReference type="Rhea" id="RHEA-COMP:11368"/>
        <dbReference type="ChEBI" id="CHEBI:29950"/>
        <dbReference type="ChEBI" id="CHEBI:82612"/>
        <dbReference type="ChEBI" id="CHEBI:85445"/>
        <dbReference type="ChEBI" id="CHEBI:85448"/>
        <dbReference type="EC" id="2.1.1.63"/>
    </reaction>
</comment>
<comment type="caution">
    <text evidence="13">The sequence shown here is derived from an EMBL/GenBank/DDBJ whole genome shotgun (WGS) entry which is preliminary data.</text>
</comment>
<sequence length="260" mass="27659">MSAPAPLGLVFLAATERGLRYAEFMDRRSIRRIIASHAEDNPGATWEASLLRLKGVVDQFESYFCGALLNFEIPLDPAGSEFQRQAWKALLAIPYGETRTYGEIARAIGKPRAARAVGLANHDNPIVIIVPCHRVVGSDGSLTGYGGGLQRKRWLLRHEARFAAPMFAPERMAAAHGAGASAAAHRPGSSAAASASSPRARVTLAPTAAQRARVAAARAPRTPAAAPARRVRGSAPARSSGRRTPAARAPSRSAGRRNFR</sequence>
<dbReference type="EMBL" id="VBOS01000253">
    <property type="protein sequence ID" value="TMQ54685.1"/>
    <property type="molecule type" value="Genomic_DNA"/>
</dbReference>
<comment type="function">
    <text evidence="9">Involved in the cellular defense against the biological effects of O6-methylguanine (O6-MeG) and O4-methylthymine (O4-MeT) in DNA. Repairs the methylated nucleobase in DNA by stoichiometrically transferring the methyl group to a cysteine residue in the enzyme. This is a suicide reaction: the enzyme is irreversibly inactivated.</text>
</comment>
<evidence type="ECO:0000256" key="2">
    <source>
        <dbReference type="ARBA" id="ARBA00008711"/>
    </source>
</evidence>
<dbReference type="HAMAP" id="MF_00772">
    <property type="entry name" value="OGT"/>
    <property type="match status" value="1"/>
</dbReference>
<dbReference type="EC" id="2.1.1.63" evidence="9"/>
<dbReference type="SUPFAM" id="SSF46767">
    <property type="entry name" value="Methylated DNA-protein cysteine methyltransferase, C-terminal domain"/>
    <property type="match status" value="1"/>
</dbReference>
<dbReference type="Gene3D" id="1.10.10.10">
    <property type="entry name" value="Winged helix-like DNA-binding domain superfamily/Winged helix DNA-binding domain"/>
    <property type="match status" value="1"/>
</dbReference>
<accession>A0A538STI5</accession>
<dbReference type="GO" id="GO:0005737">
    <property type="term" value="C:cytoplasm"/>
    <property type="evidence" value="ECO:0007669"/>
    <property type="project" value="UniProtKB-SubCell"/>
</dbReference>
<dbReference type="InterPro" id="IPR001497">
    <property type="entry name" value="MethylDNA_cys_MeTrfase_AS"/>
</dbReference>
<evidence type="ECO:0000256" key="5">
    <source>
        <dbReference type="ARBA" id="ARBA00022679"/>
    </source>
</evidence>
<dbReference type="GO" id="GO:0006307">
    <property type="term" value="P:DNA alkylation repair"/>
    <property type="evidence" value="ECO:0007669"/>
    <property type="project" value="UniProtKB-UniRule"/>
</dbReference>
<dbReference type="PANTHER" id="PTHR10815:SF5">
    <property type="entry name" value="METHYLATED-DNA--PROTEIN-CYSTEINE METHYLTRANSFERASE"/>
    <property type="match status" value="1"/>
</dbReference>
<evidence type="ECO:0000256" key="1">
    <source>
        <dbReference type="ARBA" id="ARBA00001286"/>
    </source>
</evidence>
<dbReference type="Pfam" id="PF02870">
    <property type="entry name" value="Methyltransf_1N"/>
    <property type="match status" value="1"/>
</dbReference>
<dbReference type="AlphaFoldDB" id="A0A538STI5"/>
<dbReference type="Gene3D" id="3.30.160.70">
    <property type="entry name" value="Methylated DNA-protein cysteine methyltransferase domain"/>
    <property type="match status" value="1"/>
</dbReference>
<evidence type="ECO:0000256" key="10">
    <source>
        <dbReference type="SAM" id="MobiDB-lite"/>
    </source>
</evidence>
<dbReference type="GO" id="GO:0003908">
    <property type="term" value="F:methylated-DNA-[protein]-cysteine S-methyltransferase activity"/>
    <property type="evidence" value="ECO:0007669"/>
    <property type="project" value="UniProtKB-UniRule"/>
</dbReference>
<organism evidence="13 14">
    <name type="scientific">Eiseniibacteriota bacterium</name>
    <dbReference type="NCBI Taxonomy" id="2212470"/>
    <lineage>
        <taxon>Bacteria</taxon>
        <taxon>Candidatus Eiseniibacteriota</taxon>
    </lineage>
</organism>
<dbReference type="PANTHER" id="PTHR10815">
    <property type="entry name" value="METHYLATED-DNA--PROTEIN-CYSTEINE METHYLTRANSFERASE"/>
    <property type="match status" value="1"/>
</dbReference>
<dbReference type="SUPFAM" id="SSF53155">
    <property type="entry name" value="Methylated DNA-protein cysteine methyltransferase domain"/>
    <property type="match status" value="1"/>
</dbReference>
<reference evidence="13 14" key="1">
    <citation type="journal article" date="2019" name="Nat. Microbiol.">
        <title>Mediterranean grassland soil C-N compound turnover is dependent on rainfall and depth, and is mediated by genomically divergent microorganisms.</title>
        <authorList>
            <person name="Diamond S."/>
            <person name="Andeer P.F."/>
            <person name="Li Z."/>
            <person name="Crits-Christoph A."/>
            <person name="Burstein D."/>
            <person name="Anantharaman K."/>
            <person name="Lane K.R."/>
            <person name="Thomas B.C."/>
            <person name="Pan C."/>
            <person name="Northen T.R."/>
            <person name="Banfield J.F."/>
        </authorList>
    </citation>
    <scope>NUCLEOTIDE SEQUENCE [LARGE SCALE GENOMIC DNA]</scope>
    <source>
        <strain evidence="13">WS_2</strain>
    </source>
</reference>
<dbReference type="InterPro" id="IPR014048">
    <property type="entry name" value="MethylDNA_cys_MeTrfase_DNA-bd"/>
</dbReference>
<dbReference type="FunFam" id="1.10.10.10:FF:000214">
    <property type="entry name" value="Methylated-DNA--protein-cysteine methyltransferase"/>
    <property type="match status" value="1"/>
</dbReference>
<evidence type="ECO:0000259" key="11">
    <source>
        <dbReference type="Pfam" id="PF01035"/>
    </source>
</evidence>
<evidence type="ECO:0000256" key="7">
    <source>
        <dbReference type="ARBA" id="ARBA00023204"/>
    </source>
</evidence>
<comment type="similarity">
    <text evidence="2 9">Belongs to the MGMT family.</text>
</comment>
<dbReference type="PROSITE" id="PS00374">
    <property type="entry name" value="MGMT"/>
    <property type="match status" value="1"/>
</dbReference>
<keyword evidence="3 9" id="KW-0963">Cytoplasm</keyword>
<dbReference type="CDD" id="cd06445">
    <property type="entry name" value="ATase"/>
    <property type="match status" value="1"/>
</dbReference>
<keyword evidence="6 9" id="KW-0227">DNA damage</keyword>
<dbReference type="NCBIfam" id="TIGR00589">
    <property type="entry name" value="ogt"/>
    <property type="match status" value="1"/>
</dbReference>
<dbReference type="GO" id="GO:0032259">
    <property type="term" value="P:methylation"/>
    <property type="evidence" value="ECO:0007669"/>
    <property type="project" value="UniProtKB-KW"/>
</dbReference>
<dbReference type="InterPro" id="IPR036388">
    <property type="entry name" value="WH-like_DNA-bd_sf"/>
</dbReference>
<feature type="region of interest" description="Disordered" evidence="10">
    <location>
        <begin position="178"/>
        <end position="260"/>
    </location>
</feature>
<keyword evidence="4 9" id="KW-0489">Methyltransferase</keyword>
<proteinExistence type="inferred from homology"/>
<evidence type="ECO:0000259" key="12">
    <source>
        <dbReference type="Pfam" id="PF02870"/>
    </source>
</evidence>
<name>A0A538STI5_UNCEI</name>
<comment type="catalytic activity">
    <reaction evidence="1 9">
        <text>a 4-O-methyl-thymidine in DNA + L-cysteinyl-[protein] = a thymidine in DNA + S-methyl-L-cysteinyl-[protein]</text>
        <dbReference type="Rhea" id="RHEA:53428"/>
        <dbReference type="Rhea" id="RHEA-COMP:10131"/>
        <dbReference type="Rhea" id="RHEA-COMP:10132"/>
        <dbReference type="Rhea" id="RHEA-COMP:13555"/>
        <dbReference type="Rhea" id="RHEA-COMP:13556"/>
        <dbReference type="ChEBI" id="CHEBI:29950"/>
        <dbReference type="ChEBI" id="CHEBI:82612"/>
        <dbReference type="ChEBI" id="CHEBI:137386"/>
        <dbReference type="ChEBI" id="CHEBI:137387"/>
        <dbReference type="EC" id="2.1.1.63"/>
    </reaction>
</comment>
<evidence type="ECO:0000256" key="9">
    <source>
        <dbReference type="HAMAP-Rule" id="MF_00772"/>
    </source>
</evidence>
<dbReference type="InterPro" id="IPR008332">
    <property type="entry name" value="MethylG_MeTrfase_N"/>
</dbReference>
<dbReference type="InterPro" id="IPR036217">
    <property type="entry name" value="MethylDNA_cys_MeTrfase_DNAb"/>
</dbReference>
<dbReference type="InterPro" id="IPR036631">
    <property type="entry name" value="MGMT_N_sf"/>
</dbReference>
<evidence type="ECO:0000256" key="4">
    <source>
        <dbReference type="ARBA" id="ARBA00022603"/>
    </source>
</evidence>
<dbReference type="Pfam" id="PF01035">
    <property type="entry name" value="DNA_binding_1"/>
    <property type="match status" value="1"/>
</dbReference>
<feature type="domain" description="Methylguanine DNA methyltransferase ribonuclease-like" evidence="12">
    <location>
        <begin position="5"/>
        <end position="77"/>
    </location>
</feature>
<comment type="subcellular location">
    <subcellularLocation>
        <location evidence="9">Cytoplasm</location>
    </subcellularLocation>
</comment>
<evidence type="ECO:0000256" key="8">
    <source>
        <dbReference type="ARBA" id="ARBA00049348"/>
    </source>
</evidence>
<evidence type="ECO:0000256" key="6">
    <source>
        <dbReference type="ARBA" id="ARBA00022763"/>
    </source>
</evidence>
<keyword evidence="7 9" id="KW-0234">DNA repair</keyword>
<feature type="domain" description="Methylated-DNA-[protein]-cysteine S-methyltransferase DNA binding" evidence="11">
    <location>
        <begin position="81"/>
        <end position="160"/>
    </location>
</feature>
<evidence type="ECO:0000256" key="3">
    <source>
        <dbReference type="ARBA" id="ARBA00022490"/>
    </source>
</evidence>
<protein>
    <recommendedName>
        <fullName evidence="9">Methylated-DNA--protein-cysteine methyltransferase</fullName>
        <ecNumber evidence="9">2.1.1.63</ecNumber>
    </recommendedName>
    <alternativeName>
        <fullName evidence="9">6-O-methylguanine-DNA methyltransferase</fullName>
        <shortName evidence="9">MGMT</shortName>
    </alternativeName>
    <alternativeName>
        <fullName evidence="9">O-6-methylguanine-DNA-alkyltransferase</fullName>
    </alternativeName>
</protein>
<feature type="compositionally biased region" description="Low complexity" evidence="10">
    <location>
        <begin position="178"/>
        <end position="253"/>
    </location>
</feature>
<comment type="miscellaneous">
    <text evidence="9">This enzyme catalyzes only one turnover and therefore is not strictly catalytic. According to one definition, an enzyme is a biocatalyst that acts repeatedly and over many reaction cycles.</text>
</comment>
<gene>
    <name evidence="13" type="ORF">E6K72_07475</name>
</gene>
<evidence type="ECO:0000313" key="13">
    <source>
        <dbReference type="EMBL" id="TMQ54685.1"/>
    </source>
</evidence>
<dbReference type="InterPro" id="IPR023546">
    <property type="entry name" value="MGMT"/>
</dbReference>
<evidence type="ECO:0000313" key="14">
    <source>
        <dbReference type="Proteomes" id="UP000317716"/>
    </source>
</evidence>
<keyword evidence="5 9" id="KW-0808">Transferase</keyword>